<feature type="compositionally biased region" description="Basic and acidic residues" evidence="1">
    <location>
        <begin position="82"/>
        <end position="98"/>
    </location>
</feature>
<feature type="non-terminal residue" evidence="2">
    <location>
        <position position="1"/>
    </location>
</feature>
<protein>
    <submittedName>
        <fullName evidence="2">Uncharacterized protein</fullName>
    </submittedName>
</protein>
<evidence type="ECO:0000313" key="3">
    <source>
        <dbReference type="Proteomes" id="UP001151760"/>
    </source>
</evidence>
<comment type="caution">
    <text evidence="2">The sequence shown here is derived from an EMBL/GenBank/DDBJ whole genome shotgun (WGS) entry which is preliminary data.</text>
</comment>
<accession>A0ABQ5IER1</accession>
<keyword evidence="3" id="KW-1185">Reference proteome</keyword>
<gene>
    <name evidence="2" type="ORF">Tco_1094160</name>
</gene>
<reference evidence="2" key="1">
    <citation type="journal article" date="2022" name="Int. J. Mol. Sci.">
        <title>Draft Genome of Tanacetum Coccineum: Genomic Comparison of Closely Related Tanacetum-Family Plants.</title>
        <authorList>
            <person name="Yamashiro T."/>
            <person name="Shiraishi A."/>
            <person name="Nakayama K."/>
            <person name="Satake H."/>
        </authorList>
    </citation>
    <scope>NUCLEOTIDE SEQUENCE</scope>
</reference>
<sequence length="197" mass="20748">VMAAPLIPILSDSSEESVGSHVPQVILFGTIPTSILVILVVPAEVPIAPVDPLVAPEVGAVSVISPTRVLDLVDYSSFSDSDSSKSEPIEQRPKRHESLTPSSEFPLAPVVAPPRICRRPAILVRPVGPFPARRLAWRRVSHHSSDRHSSPDFTLDLSFSDSSLDSSSSGSSSDSLSGSSLVHSSGCDTLGQSHSGP</sequence>
<feature type="region of interest" description="Disordered" evidence="1">
    <location>
        <begin position="77"/>
        <end position="104"/>
    </location>
</feature>
<feature type="region of interest" description="Disordered" evidence="1">
    <location>
        <begin position="161"/>
        <end position="197"/>
    </location>
</feature>
<evidence type="ECO:0000313" key="2">
    <source>
        <dbReference type="EMBL" id="GJT98642.1"/>
    </source>
</evidence>
<organism evidence="2 3">
    <name type="scientific">Tanacetum coccineum</name>
    <dbReference type="NCBI Taxonomy" id="301880"/>
    <lineage>
        <taxon>Eukaryota</taxon>
        <taxon>Viridiplantae</taxon>
        <taxon>Streptophyta</taxon>
        <taxon>Embryophyta</taxon>
        <taxon>Tracheophyta</taxon>
        <taxon>Spermatophyta</taxon>
        <taxon>Magnoliopsida</taxon>
        <taxon>eudicotyledons</taxon>
        <taxon>Gunneridae</taxon>
        <taxon>Pentapetalae</taxon>
        <taxon>asterids</taxon>
        <taxon>campanulids</taxon>
        <taxon>Asterales</taxon>
        <taxon>Asteraceae</taxon>
        <taxon>Asteroideae</taxon>
        <taxon>Anthemideae</taxon>
        <taxon>Anthemidinae</taxon>
        <taxon>Tanacetum</taxon>
    </lineage>
</organism>
<dbReference type="EMBL" id="BQNB010020696">
    <property type="protein sequence ID" value="GJT98642.1"/>
    <property type="molecule type" value="Genomic_DNA"/>
</dbReference>
<evidence type="ECO:0000256" key="1">
    <source>
        <dbReference type="SAM" id="MobiDB-lite"/>
    </source>
</evidence>
<feature type="compositionally biased region" description="Polar residues" evidence="1">
    <location>
        <begin position="186"/>
        <end position="197"/>
    </location>
</feature>
<reference evidence="2" key="2">
    <citation type="submission" date="2022-01" db="EMBL/GenBank/DDBJ databases">
        <authorList>
            <person name="Yamashiro T."/>
            <person name="Shiraishi A."/>
            <person name="Satake H."/>
            <person name="Nakayama K."/>
        </authorList>
    </citation>
    <scope>NUCLEOTIDE SEQUENCE</scope>
</reference>
<feature type="compositionally biased region" description="Low complexity" evidence="1">
    <location>
        <begin position="161"/>
        <end position="185"/>
    </location>
</feature>
<name>A0ABQ5IER1_9ASTR</name>
<proteinExistence type="predicted"/>
<dbReference type="Proteomes" id="UP001151760">
    <property type="component" value="Unassembled WGS sequence"/>
</dbReference>